<organism evidence="7 8">
    <name type="scientific">'Catharanthus roseus' aster yellows phytoplasma</name>
    <dbReference type="NCBI Taxonomy" id="1193712"/>
    <lineage>
        <taxon>Bacteria</taxon>
        <taxon>Bacillati</taxon>
        <taxon>Mycoplasmatota</taxon>
        <taxon>Mollicutes</taxon>
        <taxon>Acholeplasmatales</taxon>
        <taxon>Acholeplasmataceae</taxon>
        <taxon>Candidatus Phytoplasma</taxon>
        <taxon>16SrI (Aster yellows group)</taxon>
    </lineage>
</organism>
<dbReference type="GO" id="GO:0006310">
    <property type="term" value="P:DNA recombination"/>
    <property type="evidence" value="ECO:0007669"/>
    <property type="project" value="UniProtKB-KW"/>
</dbReference>
<evidence type="ECO:0000313" key="7">
    <source>
        <dbReference type="EMBL" id="QBF23887.1"/>
    </source>
</evidence>
<keyword evidence="6" id="KW-0812">Transmembrane</keyword>
<accession>A0A4P6MA70</accession>
<dbReference type="EMBL" id="CP035949">
    <property type="protein sequence ID" value="QBF23887.1"/>
    <property type="molecule type" value="Genomic_DNA"/>
</dbReference>
<dbReference type="Pfam" id="PF02646">
    <property type="entry name" value="RmuC"/>
    <property type="match status" value="1"/>
</dbReference>
<evidence type="ECO:0000256" key="3">
    <source>
        <dbReference type="ARBA" id="ARBA00023054"/>
    </source>
</evidence>
<reference evidence="7 8" key="1">
    <citation type="submission" date="2019-02" db="EMBL/GenBank/DDBJ databases">
        <title>Draft Genome Sequence of Maize Bushy Stunt-like Phytoplasma group 16SrI-B (Aster yellows) in South Africa.</title>
        <authorList>
            <person name="Coetzee B."/>
            <person name="Douglas-Smit N."/>
            <person name="Maree H.J."/>
            <person name="Burger J.T."/>
            <person name="Kruger K."/>
            <person name="Pietersen G."/>
        </authorList>
    </citation>
    <scope>NUCLEOTIDE SEQUENCE [LARGE SCALE GENOMIC DNA]</scope>
    <source>
        <strain evidence="7 8">De Villa</strain>
    </source>
</reference>
<protein>
    <submittedName>
        <fullName evidence="7">DNA recombination protein RmuC</fullName>
    </submittedName>
</protein>
<dbReference type="Proteomes" id="UP000289726">
    <property type="component" value="Chromosome"/>
</dbReference>
<proteinExistence type="inferred from homology"/>
<dbReference type="RefSeq" id="WP_130427710.1">
    <property type="nucleotide sequence ID" value="NZ_CP035949.1"/>
</dbReference>
<keyword evidence="6" id="KW-1133">Transmembrane helix</keyword>
<keyword evidence="6" id="KW-0472">Membrane</keyword>
<evidence type="ECO:0000256" key="2">
    <source>
        <dbReference type="ARBA" id="ARBA00009840"/>
    </source>
</evidence>
<feature type="transmembrane region" description="Helical" evidence="6">
    <location>
        <begin position="6"/>
        <end position="33"/>
    </location>
</feature>
<dbReference type="PANTHER" id="PTHR30563:SF0">
    <property type="entry name" value="DNA RECOMBINATION PROTEIN RMUC"/>
    <property type="match status" value="1"/>
</dbReference>
<sequence length="361" mass="42101">MPKDQIVFLLILTLSVILILILGGVTFIIYFFVVKPKKTQFNIQDFVKQAFLESESRVICRLDDKINNLTHQSQDSLTKEIKDTRQHLTINLENSLKVLREQNASGFQEVQNIHKLLCQNDKTGQAGEFLLARVLENVSHFKDKLVFEKQYLMKKTNNNGNHLKVDVMCKGYGKFVQIPIDSKFPTTDFIAYINATSNQTELKSRFLFHVKERIKEVQKYVSKEDNCPYAIMFIPSESIFAQINCDPEIISYAFKRNVIITSPSILLAILNSVDYYFQIFESVQNNEEKLECIENVLQAMKNFDKVFIYDLKAALEKVLKVIEDIQKKEKTLEQRYQKLLEVRKKENNNSKNNIKNEKIDF</sequence>
<dbReference type="PANTHER" id="PTHR30563">
    <property type="entry name" value="DNA RECOMBINATION PROTEIN RMUC"/>
    <property type="match status" value="1"/>
</dbReference>
<name>A0A4P6MA70_9MOLU</name>
<keyword evidence="4" id="KW-0233">DNA recombination</keyword>
<keyword evidence="8" id="KW-1185">Reference proteome</keyword>
<evidence type="ECO:0000256" key="5">
    <source>
        <dbReference type="SAM" id="Coils"/>
    </source>
</evidence>
<evidence type="ECO:0000256" key="1">
    <source>
        <dbReference type="ARBA" id="ARBA00003416"/>
    </source>
</evidence>
<dbReference type="InterPro" id="IPR003798">
    <property type="entry name" value="DNA_recombination_RmuC"/>
</dbReference>
<gene>
    <name evidence="7" type="ORF">EXT02_01615</name>
</gene>
<dbReference type="AlphaFoldDB" id="A0A4P6MA70"/>
<evidence type="ECO:0000313" key="8">
    <source>
        <dbReference type="Proteomes" id="UP000289726"/>
    </source>
</evidence>
<comment type="similarity">
    <text evidence="2">Belongs to the RmuC family.</text>
</comment>
<comment type="function">
    <text evidence="1">Involved in DNA recombination.</text>
</comment>
<keyword evidence="3 5" id="KW-0175">Coiled coil</keyword>
<evidence type="ECO:0000256" key="6">
    <source>
        <dbReference type="SAM" id="Phobius"/>
    </source>
</evidence>
<evidence type="ECO:0000256" key="4">
    <source>
        <dbReference type="ARBA" id="ARBA00023172"/>
    </source>
</evidence>
<feature type="coiled-coil region" evidence="5">
    <location>
        <begin position="315"/>
        <end position="349"/>
    </location>
</feature>